<keyword evidence="2" id="KW-1185">Reference proteome</keyword>
<proteinExistence type="predicted"/>
<dbReference type="AlphaFoldDB" id="A0A0M8P903"/>
<evidence type="ECO:0000313" key="2">
    <source>
        <dbReference type="Proteomes" id="UP000037696"/>
    </source>
</evidence>
<gene>
    <name evidence="1" type="ORF">ACN38_g5913</name>
</gene>
<dbReference type="EMBL" id="LHQQ01000087">
    <property type="protein sequence ID" value="KOS43201.1"/>
    <property type="molecule type" value="Genomic_DNA"/>
</dbReference>
<dbReference type="Proteomes" id="UP000037696">
    <property type="component" value="Unassembled WGS sequence"/>
</dbReference>
<sequence length="74" mass="8007">MRAGWRSEGLKVFGKVPRRSGGEGGLLFAYPFIHPTTCAISSCTPTQLLPSNEFLSLVVILLISNPSSILILTF</sequence>
<evidence type="ECO:0000313" key="1">
    <source>
        <dbReference type="EMBL" id="KOS43201.1"/>
    </source>
</evidence>
<accession>A0A0M8P903</accession>
<protein>
    <submittedName>
        <fullName evidence="1">Uncharacterized protein</fullName>
    </submittedName>
</protein>
<reference evidence="1 2" key="1">
    <citation type="submission" date="2015-08" db="EMBL/GenBank/DDBJ databases">
        <title>Genome sequencing of Penicillium nordicum.</title>
        <authorList>
            <person name="Nguyen H.D."/>
            <person name="Seifert K.A."/>
        </authorList>
    </citation>
    <scope>NUCLEOTIDE SEQUENCE [LARGE SCALE GENOMIC DNA]</scope>
    <source>
        <strain evidence="1 2">DAOMC 185683</strain>
    </source>
</reference>
<organism evidence="1 2">
    <name type="scientific">Penicillium nordicum</name>
    <dbReference type="NCBI Taxonomy" id="229535"/>
    <lineage>
        <taxon>Eukaryota</taxon>
        <taxon>Fungi</taxon>
        <taxon>Dikarya</taxon>
        <taxon>Ascomycota</taxon>
        <taxon>Pezizomycotina</taxon>
        <taxon>Eurotiomycetes</taxon>
        <taxon>Eurotiomycetidae</taxon>
        <taxon>Eurotiales</taxon>
        <taxon>Aspergillaceae</taxon>
        <taxon>Penicillium</taxon>
    </lineage>
</organism>
<comment type="caution">
    <text evidence="1">The sequence shown here is derived from an EMBL/GenBank/DDBJ whole genome shotgun (WGS) entry which is preliminary data.</text>
</comment>
<name>A0A0M8P903_9EURO</name>